<accession>A0AAD3SLH7</accession>
<dbReference type="EMBL" id="BSYO01000012">
    <property type="protein sequence ID" value="GMH12954.1"/>
    <property type="molecule type" value="Genomic_DNA"/>
</dbReference>
<dbReference type="Proteomes" id="UP001279734">
    <property type="component" value="Unassembled WGS sequence"/>
</dbReference>
<evidence type="ECO:0000313" key="2">
    <source>
        <dbReference type="Proteomes" id="UP001279734"/>
    </source>
</evidence>
<sequence length="249" mass="26915">MVGGLEDEDRIVSQEGLIPPEKVDPEPLDNTMPMDALIVESDPIACGDLSPAADADIAGPFFGPCCVVFLIDRRLLILSCVKHGSFSLVADSLCRIVDAGCGCAEVPEEVLRHCFFGNALLLVQCCWCDFRLLEVLLAVGGVVVHRMLLAVACAFTILLSLTVCVDYGAATYQFLHCCAPWLKSDLYCAAILSPASRDAEATGDAVSPLLNGGCRCEFGLMVLLEMPKCVQYCGWLQYRPWSCYCLATC</sequence>
<name>A0AAD3SLH7_NEPGR</name>
<comment type="caution">
    <text evidence="1">The sequence shown here is derived from an EMBL/GenBank/DDBJ whole genome shotgun (WGS) entry which is preliminary data.</text>
</comment>
<keyword evidence="2" id="KW-1185">Reference proteome</keyword>
<proteinExistence type="predicted"/>
<organism evidence="1 2">
    <name type="scientific">Nepenthes gracilis</name>
    <name type="common">Slender pitcher plant</name>
    <dbReference type="NCBI Taxonomy" id="150966"/>
    <lineage>
        <taxon>Eukaryota</taxon>
        <taxon>Viridiplantae</taxon>
        <taxon>Streptophyta</taxon>
        <taxon>Embryophyta</taxon>
        <taxon>Tracheophyta</taxon>
        <taxon>Spermatophyta</taxon>
        <taxon>Magnoliopsida</taxon>
        <taxon>eudicotyledons</taxon>
        <taxon>Gunneridae</taxon>
        <taxon>Pentapetalae</taxon>
        <taxon>Caryophyllales</taxon>
        <taxon>Nepenthaceae</taxon>
        <taxon>Nepenthes</taxon>
    </lineage>
</organism>
<dbReference type="AlphaFoldDB" id="A0AAD3SLH7"/>
<gene>
    <name evidence="1" type="ORF">Nepgr_014795</name>
</gene>
<evidence type="ECO:0000313" key="1">
    <source>
        <dbReference type="EMBL" id="GMH12954.1"/>
    </source>
</evidence>
<reference evidence="1" key="1">
    <citation type="submission" date="2023-05" db="EMBL/GenBank/DDBJ databases">
        <title>Nepenthes gracilis genome sequencing.</title>
        <authorList>
            <person name="Fukushima K."/>
        </authorList>
    </citation>
    <scope>NUCLEOTIDE SEQUENCE</scope>
    <source>
        <strain evidence="1">SING2019-196</strain>
    </source>
</reference>
<protein>
    <submittedName>
        <fullName evidence="1">Uncharacterized protein</fullName>
    </submittedName>
</protein>